<gene>
    <name evidence="7" type="primary">LOC108569157</name>
</gene>
<dbReference type="SMART" id="SM00479">
    <property type="entry name" value="EXOIII"/>
    <property type="match status" value="1"/>
</dbReference>
<comment type="similarity">
    <text evidence="1">Belongs to the oligoribonuclease family.</text>
</comment>
<dbReference type="GeneID" id="108569157"/>
<evidence type="ECO:0000313" key="7">
    <source>
        <dbReference type="RefSeq" id="XP_017786086.1"/>
    </source>
</evidence>
<dbReference type="InterPro" id="IPR012337">
    <property type="entry name" value="RNaseH-like_sf"/>
</dbReference>
<dbReference type="Pfam" id="PF00929">
    <property type="entry name" value="RNase_T"/>
    <property type="match status" value="1"/>
</dbReference>
<dbReference type="PANTHER" id="PTHR11046">
    <property type="entry name" value="OLIGORIBONUCLEASE, MITOCHONDRIAL"/>
    <property type="match status" value="1"/>
</dbReference>
<keyword evidence="6" id="KW-1185">Reference proteome</keyword>
<dbReference type="RefSeq" id="XP_017786086.1">
    <property type="nucleotide sequence ID" value="XM_017930597.1"/>
</dbReference>
<sequence>MLCSMLRSVRHSLLGNTRQFSKMVLDVEMNRIVWVDLEMTGLDIENDTIMEIACIVTDSDLNIIAEGPNLIIQTPEEKLKEMNEWCVKQHSKTGLTEAAKNSQITLQQAEDTVMDFITKHVTKSASPLAGNSVYMDRLFLKKYMPKLDEYLHYRIIDTSTIKELCRRWNNDLFKNVPKKEYNHRALTDIRDSIKELQFYKGNFFKINESSNVI</sequence>
<dbReference type="InterPro" id="IPR022894">
    <property type="entry name" value="Oligoribonuclease"/>
</dbReference>
<evidence type="ECO:0000259" key="5">
    <source>
        <dbReference type="SMART" id="SM00479"/>
    </source>
</evidence>
<evidence type="ECO:0000256" key="1">
    <source>
        <dbReference type="ARBA" id="ARBA00009921"/>
    </source>
</evidence>
<dbReference type="Gene3D" id="3.30.420.10">
    <property type="entry name" value="Ribonuclease H-like superfamily/Ribonuclease H"/>
    <property type="match status" value="1"/>
</dbReference>
<reference evidence="7" key="1">
    <citation type="submission" date="2025-08" db="UniProtKB">
        <authorList>
            <consortium name="RefSeq"/>
        </authorList>
    </citation>
    <scope>IDENTIFICATION</scope>
    <source>
        <tissue evidence="7">Whole Larva</tissue>
    </source>
</reference>
<organism evidence="6 7">
    <name type="scientific">Nicrophorus vespilloides</name>
    <name type="common">Boreal carrion beetle</name>
    <dbReference type="NCBI Taxonomy" id="110193"/>
    <lineage>
        <taxon>Eukaryota</taxon>
        <taxon>Metazoa</taxon>
        <taxon>Ecdysozoa</taxon>
        <taxon>Arthropoda</taxon>
        <taxon>Hexapoda</taxon>
        <taxon>Insecta</taxon>
        <taxon>Pterygota</taxon>
        <taxon>Neoptera</taxon>
        <taxon>Endopterygota</taxon>
        <taxon>Coleoptera</taxon>
        <taxon>Polyphaga</taxon>
        <taxon>Staphyliniformia</taxon>
        <taxon>Silphidae</taxon>
        <taxon>Nicrophorinae</taxon>
        <taxon>Nicrophorus</taxon>
    </lineage>
</organism>
<protein>
    <submittedName>
        <fullName evidence="7">Oligoribonuclease, mitochondrial</fullName>
    </submittedName>
</protein>
<evidence type="ECO:0000313" key="6">
    <source>
        <dbReference type="Proteomes" id="UP000695000"/>
    </source>
</evidence>
<dbReference type="NCBIfam" id="NF003765">
    <property type="entry name" value="PRK05359.1"/>
    <property type="match status" value="1"/>
</dbReference>
<evidence type="ECO:0000256" key="2">
    <source>
        <dbReference type="ARBA" id="ARBA00022722"/>
    </source>
</evidence>
<dbReference type="HAMAP" id="MF_00045">
    <property type="entry name" value="Oligoribonuclease"/>
    <property type="match status" value="1"/>
</dbReference>
<dbReference type="InterPro" id="IPR036397">
    <property type="entry name" value="RNaseH_sf"/>
</dbReference>
<keyword evidence="2" id="KW-0540">Nuclease</keyword>
<name>A0ABM1NGY6_NICVS</name>
<dbReference type="PANTHER" id="PTHR11046:SF0">
    <property type="entry name" value="OLIGORIBONUCLEASE, MITOCHONDRIAL"/>
    <property type="match status" value="1"/>
</dbReference>
<dbReference type="Proteomes" id="UP000695000">
    <property type="component" value="Unplaced"/>
</dbReference>
<keyword evidence="3" id="KW-0378">Hydrolase</keyword>
<dbReference type="CDD" id="cd06135">
    <property type="entry name" value="Orn"/>
    <property type="match status" value="1"/>
</dbReference>
<accession>A0ABM1NGY6</accession>
<proteinExistence type="inferred from homology"/>
<feature type="domain" description="Exonuclease" evidence="5">
    <location>
        <begin position="31"/>
        <end position="205"/>
    </location>
</feature>
<dbReference type="InterPro" id="IPR013520">
    <property type="entry name" value="Ribonucl_H"/>
</dbReference>
<evidence type="ECO:0000256" key="3">
    <source>
        <dbReference type="ARBA" id="ARBA00022801"/>
    </source>
</evidence>
<evidence type="ECO:0000256" key="4">
    <source>
        <dbReference type="ARBA" id="ARBA00022839"/>
    </source>
</evidence>
<dbReference type="SUPFAM" id="SSF53098">
    <property type="entry name" value="Ribonuclease H-like"/>
    <property type="match status" value="1"/>
</dbReference>
<keyword evidence="4" id="KW-0269">Exonuclease</keyword>